<dbReference type="EMBL" id="FR824072">
    <property type="protein sequence ID" value="CCA16933.1"/>
    <property type="molecule type" value="Genomic_DNA"/>
</dbReference>
<accession>F0W734</accession>
<gene>
    <name evidence="1" type="primary">AlNc14C27G2663</name>
    <name evidence="1" type="ORF">ALNC14_030760</name>
</gene>
<sequence length="123" mass="14327">MFQGMLTLIEQQKEMIMELRKNHQTKTLKIVGVKMPTYFGHLNESLESFFFQVRKYCQGQGIDMDASEHQDQVIAFIAVNLRGAAAAWYQQVVMQGVYQIASVEYMKEVMKLEFVPVDKQERL</sequence>
<organism evidence="1">
    <name type="scientific">Albugo laibachii Nc14</name>
    <dbReference type="NCBI Taxonomy" id="890382"/>
    <lineage>
        <taxon>Eukaryota</taxon>
        <taxon>Sar</taxon>
        <taxon>Stramenopiles</taxon>
        <taxon>Oomycota</taxon>
        <taxon>Peronosporomycetes</taxon>
        <taxon>Albuginales</taxon>
        <taxon>Albuginaceae</taxon>
        <taxon>Albugo</taxon>
    </lineage>
</organism>
<reference evidence="1" key="2">
    <citation type="submission" date="2011-02" db="EMBL/GenBank/DDBJ databases">
        <authorList>
            <person name="MacLean D."/>
        </authorList>
    </citation>
    <scope>NUCLEOTIDE SEQUENCE</scope>
</reference>
<name>F0W734_9STRA</name>
<reference evidence="1" key="1">
    <citation type="journal article" date="2011" name="PLoS Biol.">
        <title>Gene gain and loss during evolution of obligate parasitism in the white rust pathogen of Arabidopsis thaliana.</title>
        <authorList>
            <person name="Kemen E."/>
            <person name="Gardiner A."/>
            <person name="Schultz-Larsen T."/>
            <person name="Kemen A.C."/>
            <person name="Balmuth A.L."/>
            <person name="Robert-Seilaniantz A."/>
            <person name="Bailey K."/>
            <person name="Holub E."/>
            <person name="Studholme D.J."/>
            <person name="Maclean D."/>
            <person name="Jones J.D."/>
        </authorList>
    </citation>
    <scope>NUCLEOTIDE SEQUENCE</scope>
</reference>
<proteinExistence type="predicted"/>
<dbReference type="AlphaFoldDB" id="F0W734"/>
<dbReference type="HOGENOM" id="CLU_164360_0_0_1"/>
<protein>
    <submittedName>
        <fullName evidence="1">AlNc14C27G2663 protein</fullName>
    </submittedName>
</protein>
<evidence type="ECO:0000313" key="1">
    <source>
        <dbReference type="EMBL" id="CCA16933.1"/>
    </source>
</evidence>